<protein>
    <submittedName>
        <fullName evidence="3">SUF system Fe-S cluster assembly protein</fullName>
    </submittedName>
</protein>
<dbReference type="NCBIfam" id="TIGR02945">
    <property type="entry name" value="SUF_assoc"/>
    <property type="match status" value="1"/>
</dbReference>
<comment type="caution">
    <text evidence="3">The sequence shown here is derived from an EMBL/GenBank/DDBJ whole genome shotgun (WGS) entry which is preliminary data.</text>
</comment>
<feature type="compositionally biased region" description="Basic and acidic residues" evidence="1">
    <location>
        <begin position="10"/>
        <end position="20"/>
    </location>
</feature>
<feature type="region of interest" description="Disordered" evidence="1">
    <location>
        <begin position="1"/>
        <end position="31"/>
    </location>
</feature>
<reference evidence="3" key="1">
    <citation type="journal article" date="2014" name="Int. J. Syst. Evol. Microbiol.">
        <title>Complete genome sequence of Corynebacterium casei LMG S-19264T (=DSM 44701T), isolated from a smear-ripened cheese.</title>
        <authorList>
            <consortium name="US DOE Joint Genome Institute (JGI-PGF)"/>
            <person name="Walter F."/>
            <person name="Albersmeier A."/>
            <person name="Kalinowski J."/>
            <person name="Ruckert C."/>
        </authorList>
    </citation>
    <scope>NUCLEOTIDE SEQUENCE</scope>
    <source>
        <strain evidence="3">KCTC 12711</strain>
    </source>
</reference>
<evidence type="ECO:0000313" key="3">
    <source>
        <dbReference type="EMBL" id="GHA18415.1"/>
    </source>
</evidence>
<name>A0A918S341_9GAMM</name>
<dbReference type="InterPro" id="IPR052339">
    <property type="entry name" value="Fe-S_Maturation_MIP18"/>
</dbReference>
<gene>
    <name evidence="3" type="ORF">GCM10008090_30000</name>
</gene>
<organism evidence="3 4">
    <name type="scientific">Arenicella chitinivorans</name>
    <dbReference type="NCBI Taxonomy" id="1329800"/>
    <lineage>
        <taxon>Bacteria</taxon>
        <taxon>Pseudomonadati</taxon>
        <taxon>Pseudomonadota</taxon>
        <taxon>Gammaproteobacteria</taxon>
        <taxon>Arenicellales</taxon>
        <taxon>Arenicellaceae</taxon>
        <taxon>Arenicella</taxon>
    </lineage>
</organism>
<dbReference type="Pfam" id="PF01883">
    <property type="entry name" value="FeS_assembly_P"/>
    <property type="match status" value="1"/>
</dbReference>
<dbReference type="InterPro" id="IPR014291">
    <property type="entry name" value="SUF_FeS_clus_asmbl-assoc"/>
</dbReference>
<keyword evidence="4" id="KW-1185">Reference proteome</keyword>
<proteinExistence type="predicted"/>
<dbReference type="InterPro" id="IPR002744">
    <property type="entry name" value="MIP18-like"/>
</dbReference>
<dbReference type="PANTHER" id="PTHR42831:SF1">
    <property type="entry name" value="FE-S PROTEIN MATURATION AUXILIARY FACTOR YITW"/>
    <property type="match status" value="1"/>
</dbReference>
<dbReference type="Proteomes" id="UP000614811">
    <property type="component" value="Unassembled WGS sequence"/>
</dbReference>
<dbReference type="EMBL" id="BMXA01000007">
    <property type="protein sequence ID" value="GHA18415.1"/>
    <property type="molecule type" value="Genomic_DNA"/>
</dbReference>
<dbReference type="RefSeq" id="WP_189402528.1">
    <property type="nucleotide sequence ID" value="NZ_BMXA01000007.1"/>
</dbReference>
<feature type="domain" description="MIP18 family-like" evidence="2">
    <location>
        <begin position="35"/>
        <end position="106"/>
    </location>
</feature>
<evidence type="ECO:0000259" key="2">
    <source>
        <dbReference type="Pfam" id="PF01883"/>
    </source>
</evidence>
<sequence>MNETLTPYIKKPEGADDKPIESGARPRTPEELRPDIVDALRTVYDPEIPVNIYDLGLIYNFEIDEDYFVDVSMTLTAPGCPVAETFPGIVENAVKSVVGVSDARVELTFDPPWTMDNMSEEAKLELGMI</sequence>
<dbReference type="PANTHER" id="PTHR42831">
    <property type="entry name" value="FE-S PROTEIN MATURATION AUXILIARY FACTOR YITW"/>
    <property type="match status" value="1"/>
</dbReference>
<evidence type="ECO:0000256" key="1">
    <source>
        <dbReference type="SAM" id="MobiDB-lite"/>
    </source>
</evidence>
<dbReference type="Gene3D" id="3.30.300.130">
    <property type="entry name" value="Fe-S cluster assembly (FSCA)"/>
    <property type="match status" value="1"/>
</dbReference>
<dbReference type="AlphaFoldDB" id="A0A918S341"/>
<dbReference type="SUPFAM" id="SSF117916">
    <property type="entry name" value="Fe-S cluster assembly (FSCA) domain-like"/>
    <property type="match status" value="1"/>
</dbReference>
<evidence type="ECO:0000313" key="4">
    <source>
        <dbReference type="Proteomes" id="UP000614811"/>
    </source>
</evidence>
<reference evidence="3" key="2">
    <citation type="submission" date="2020-09" db="EMBL/GenBank/DDBJ databases">
        <authorList>
            <person name="Sun Q."/>
            <person name="Kim S."/>
        </authorList>
    </citation>
    <scope>NUCLEOTIDE SEQUENCE</scope>
    <source>
        <strain evidence="3">KCTC 12711</strain>
    </source>
</reference>
<accession>A0A918S341</accession>
<dbReference type="InterPro" id="IPR034904">
    <property type="entry name" value="FSCA_dom_sf"/>
</dbReference>